<keyword evidence="2" id="KW-0813">Transport</keyword>
<dbReference type="PANTHER" id="PTHR42788:SF13">
    <property type="entry name" value="ALIPHATIC SULFONATES IMPORT ATP-BINDING PROTEIN SSUB"/>
    <property type="match status" value="1"/>
</dbReference>
<proteinExistence type="inferred from homology"/>
<sequence>MSGAAVELKGVSKRFDSGLQALGQVDFDLRAGEFVSIVGPSGCGKSTLLRIVAGLIATSTGECRRPADIETAFVFQEAALLPWRTVERNAQLLMELEGYKPEDYQPRAAEALKLVGLAGFEKSYPHQLSGGMRMRLSLARALALRPGLLLLDEPLAAVDELTRDILQEELSAMWQQAGFTGVLVTHNVHEAVYLSDRVIVMSPRPGRILDVIDVPFAFPRAPELRATPEFARLTGDVTAALRRKQPA</sequence>
<dbReference type="PROSITE" id="PS00211">
    <property type="entry name" value="ABC_TRANSPORTER_1"/>
    <property type="match status" value="1"/>
</dbReference>
<keyword evidence="3" id="KW-1003">Cell membrane</keyword>
<evidence type="ECO:0000313" key="8">
    <source>
        <dbReference type="Proteomes" id="UP001226867"/>
    </source>
</evidence>
<reference evidence="7 8" key="1">
    <citation type="submission" date="2023-07" db="EMBL/GenBank/DDBJ databases">
        <title>Sorghum-associated microbial communities from plants grown in Nebraska, USA.</title>
        <authorList>
            <person name="Schachtman D."/>
        </authorList>
    </citation>
    <scope>NUCLEOTIDE SEQUENCE [LARGE SCALE GENOMIC DNA]</scope>
    <source>
        <strain evidence="7 8">DS1607</strain>
    </source>
</reference>
<dbReference type="Gene3D" id="3.40.50.300">
    <property type="entry name" value="P-loop containing nucleotide triphosphate hydrolases"/>
    <property type="match status" value="1"/>
</dbReference>
<protein>
    <submittedName>
        <fullName evidence="7">NitT/TauT family transport system ATP-binding protein</fullName>
    </submittedName>
</protein>
<evidence type="ECO:0000256" key="1">
    <source>
        <dbReference type="ARBA" id="ARBA00005417"/>
    </source>
</evidence>
<dbReference type="InterPro" id="IPR003439">
    <property type="entry name" value="ABC_transporter-like_ATP-bd"/>
</dbReference>
<comment type="caution">
    <text evidence="7">The sequence shown here is derived from an EMBL/GenBank/DDBJ whole genome shotgun (WGS) entry which is preliminary data.</text>
</comment>
<keyword evidence="8" id="KW-1185">Reference proteome</keyword>
<evidence type="ECO:0000256" key="3">
    <source>
        <dbReference type="ARBA" id="ARBA00022475"/>
    </source>
</evidence>
<feature type="domain" description="ABC transporter" evidence="6">
    <location>
        <begin position="6"/>
        <end position="228"/>
    </location>
</feature>
<evidence type="ECO:0000256" key="5">
    <source>
        <dbReference type="ARBA" id="ARBA00022840"/>
    </source>
</evidence>
<dbReference type="CDD" id="cd03293">
    <property type="entry name" value="ABC_NrtD_SsuB_transporters"/>
    <property type="match status" value="1"/>
</dbReference>
<dbReference type="Proteomes" id="UP001226867">
    <property type="component" value="Unassembled WGS sequence"/>
</dbReference>
<evidence type="ECO:0000256" key="4">
    <source>
        <dbReference type="ARBA" id="ARBA00022741"/>
    </source>
</evidence>
<evidence type="ECO:0000259" key="6">
    <source>
        <dbReference type="PROSITE" id="PS50893"/>
    </source>
</evidence>
<dbReference type="PANTHER" id="PTHR42788">
    <property type="entry name" value="TAURINE IMPORT ATP-BINDING PROTEIN-RELATED"/>
    <property type="match status" value="1"/>
</dbReference>
<dbReference type="PROSITE" id="PS50893">
    <property type="entry name" value="ABC_TRANSPORTER_2"/>
    <property type="match status" value="1"/>
</dbReference>
<dbReference type="InterPro" id="IPR027417">
    <property type="entry name" value="P-loop_NTPase"/>
</dbReference>
<evidence type="ECO:0000256" key="2">
    <source>
        <dbReference type="ARBA" id="ARBA00022448"/>
    </source>
</evidence>
<dbReference type="InterPro" id="IPR003593">
    <property type="entry name" value="AAA+_ATPase"/>
</dbReference>
<dbReference type="Pfam" id="PF00005">
    <property type="entry name" value="ABC_tran"/>
    <property type="match status" value="1"/>
</dbReference>
<dbReference type="InterPro" id="IPR017871">
    <property type="entry name" value="ABC_transporter-like_CS"/>
</dbReference>
<dbReference type="RefSeq" id="WP_307689418.1">
    <property type="nucleotide sequence ID" value="NZ_JAUSRO010000005.1"/>
</dbReference>
<dbReference type="EMBL" id="JAUSRO010000005">
    <property type="protein sequence ID" value="MDP9899601.1"/>
    <property type="molecule type" value="Genomic_DNA"/>
</dbReference>
<organism evidence="7 8">
    <name type="scientific">Variovorax ginsengisoli</name>
    <dbReference type="NCBI Taxonomy" id="363844"/>
    <lineage>
        <taxon>Bacteria</taxon>
        <taxon>Pseudomonadati</taxon>
        <taxon>Pseudomonadota</taxon>
        <taxon>Betaproteobacteria</taxon>
        <taxon>Burkholderiales</taxon>
        <taxon>Comamonadaceae</taxon>
        <taxon>Variovorax</taxon>
    </lineage>
</organism>
<comment type="similarity">
    <text evidence="1">Belongs to the ABC transporter superfamily.</text>
</comment>
<keyword evidence="5 7" id="KW-0067">ATP-binding</keyword>
<gene>
    <name evidence="7" type="ORF">J2W36_001852</name>
</gene>
<name>A0ABT9S5G5_9BURK</name>
<accession>A0ABT9S5G5</accession>
<dbReference type="GO" id="GO:0005524">
    <property type="term" value="F:ATP binding"/>
    <property type="evidence" value="ECO:0007669"/>
    <property type="project" value="UniProtKB-KW"/>
</dbReference>
<dbReference type="SMART" id="SM00382">
    <property type="entry name" value="AAA"/>
    <property type="match status" value="1"/>
</dbReference>
<evidence type="ECO:0000313" key="7">
    <source>
        <dbReference type="EMBL" id="MDP9899601.1"/>
    </source>
</evidence>
<keyword evidence="4" id="KW-0547">Nucleotide-binding</keyword>
<dbReference type="InterPro" id="IPR050166">
    <property type="entry name" value="ABC_transporter_ATP-bind"/>
</dbReference>
<dbReference type="SUPFAM" id="SSF52540">
    <property type="entry name" value="P-loop containing nucleoside triphosphate hydrolases"/>
    <property type="match status" value="1"/>
</dbReference>
<keyword evidence="3" id="KW-0472">Membrane</keyword>